<comment type="subcellular location">
    <subcellularLocation>
        <location evidence="2">Cell membrane</location>
        <topology evidence="2">Multi-pass membrane protein</topology>
    </subcellularLocation>
</comment>
<dbReference type="SUPFAM" id="SSF55874">
    <property type="entry name" value="ATPase domain of HSP90 chaperone/DNA topoisomerase II/histidine kinase"/>
    <property type="match status" value="1"/>
</dbReference>
<evidence type="ECO:0000256" key="5">
    <source>
        <dbReference type="ARBA" id="ARBA00022553"/>
    </source>
</evidence>
<dbReference type="CDD" id="cd00082">
    <property type="entry name" value="HisKA"/>
    <property type="match status" value="1"/>
</dbReference>
<keyword evidence="9 17" id="KW-0418">Kinase</keyword>
<evidence type="ECO:0000256" key="9">
    <source>
        <dbReference type="ARBA" id="ARBA00022777"/>
    </source>
</evidence>
<dbReference type="InterPro" id="IPR003594">
    <property type="entry name" value="HATPase_dom"/>
</dbReference>
<keyword evidence="4" id="KW-1003">Cell membrane</keyword>
<evidence type="ECO:0000256" key="13">
    <source>
        <dbReference type="ARBA" id="ARBA00023136"/>
    </source>
</evidence>
<dbReference type="Gene3D" id="1.10.287.130">
    <property type="match status" value="1"/>
</dbReference>
<name>A0ABS3WAW2_9BACL</name>
<evidence type="ECO:0000256" key="6">
    <source>
        <dbReference type="ARBA" id="ARBA00022679"/>
    </source>
</evidence>
<protein>
    <recommendedName>
        <fullName evidence="3">histidine kinase</fullName>
        <ecNumber evidence="3">2.7.13.3</ecNumber>
    </recommendedName>
</protein>
<dbReference type="SUPFAM" id="SSF158472">
    <property type="entry name" value="HAMP domain-like"/>
    <property type="match status" value="1"/>
</dbReference>
<dbReference type="Pfam" id="PF02518">
    <property type="entry name" value="HATPase_c"/>
    <property type="match status" value="1"/>
</dbReference>
<dbReference type="SUPFAM" id="SSF47384">
    <property type="entry name" value="Homodimeric domain of signal transducing histidine kinase"/>
    <property type="match status" value="1"/>
</dbReference>
<keyword evidence="11 14" id="KW-1133">Transmembrane helix</keyword>
<feature type="domain" description="Histidine kinase" evidence="15">
    <location>
        <begin position="248"/>
        <end position="481"/>
    </location>
</feature>
<accession>A0ABS3WAW2</accession>
<evidence type="ECO:0000259" key="15">
    <source>
        <dbReference type="PROSITE" id="PS50109"/>
    </source>
</evidence>
<dbReference type="InterPro" id="IPR036890">
    <property type="entry name" value="HATPase_C_sf"/>
</dbReference>
<evidence type="ECO:0000256" key="10">
    <source>
        <dbReference type="ARBA" id="ARBA00022840"/>
    </source>
</evidence>
<evidence type="ECO:0000256" key="1">
    <source>
        <dbReference type="ARBA" id="ARBA00000085"/>
    </source>
</evidence>
<dbReference type="GO" id="GO:0016301">
    <property type="term" value="F:kinase activity"/>
    <property type="evidence" value="ECO:0007669"/>
    <property type="project" value="UniProtKB-KW"/>
</dbReference>
<dbReference type="InterPro" id="IPR004358">
    <property type="entry name" value="Sig_transdc_His_kin-like_C"/>
</dbReference>
<dbReference type="Gene3D" id="6.10.340.10">
    <property type="match status" value="1"/>
</dbReference>
<dbReference type="InterPro" id="IPR050428">
    <property type="entry name" value="TCS_sensor_his_kinase"/>
</dbReference>
<evidence type="ECO:0000313" key="18">
    <source>
        <dbReference type="Proteomes" id="UP000670947"/>
    </source>
</evidence>
<keyword evidence="10" id="KW-0067">ATP-binding</keyword>
<keyword evidence="6" id="KW-0808">Transferase</keyword>
<feature type="transmembrane region" description="Helical" evidence="14">
    <location>
        <begin position="158"/>
        <end position="178"/>
    </location>
</feature>
<dbReference type="SMART" id="SM00388">
    <property type="entry name" value="HisKA"/>
    <property type="match status" value="1"/>
</dbReference>
<keyword evidence="18" id="KW-1185">Reference proteome</keyword>
<evidence type="ECO:0000256" key="12">
    <source>
        <dbReference type="ARBA" id="ARBA00023012"/>
    </source>
</evidence>
<dbReference type="PANTHER" id="PTHR45436:SF5">
    <property type="entry name" value="SENSOR HISTIDINE KINASE TRCS"/>
    <property type="match status" value="1"/>
</dbReference>
<feature type="transmembrane region" description="Helical" evidence="14">
    <location>
        <begin position="12"/>
        <end position="30"/>
    </location>
</feature>
<dbReference type="InterPro" id="IPR005467">
    <property type="entry name" value="His_kinase_dom"/>
</dbReference>
<organism evidence="17 18">
    <name type="scientific">Paenibacillus artemisiicola</name>
    <dbReference type="NCBI Taxonomy" id="1172618"/>
    <lineage>
        <taxon>Bacteria</taxon>
        <taxon>Bacillati</taxon>
        <taxon>Bacillota</taxon>
        <taxon>Bacilli</taxon>
        <taxon>Bacillales</taxon>
        <taxon>Paenibacillaceae</taxon>
        <taxon>Paenibacillus</taxon>
    </lineage>
</organism>
<comment type="catalytic activity">
    <reaction evidence="1">
        <text>ATP + protein L-histidine = ADP + protein N-phospho-L-histidine.</text>
        <dbReference type="EC" id="2.7.13.3"/>
    </reaction>
</comment>
<evidence type="ECO:0000256" key="8">
    <source>
        <dbReference type="ARBA" id="ARBA00022741"/>
    </source>
</evidence>
<keyword evidence="7 14" id="KW-0812">Transmembrane</keyword>
<dbReference type="InterPro" id="IPR003661">
    <property type="entry name" value="HisK_dim/P_dom"/>
</dbReference>
<reference evidence="17 18" key="1">
    <citation type="submission" date="2021-03" db="EMBL/GenBank/DDBJ databases">
        <title>Paenibacillus artemisicola MWE-103 whole genome sequence.</title>
        <authorList>
            <person name="Ham Y.J."/>
        </authorList>
    </citation>
    <scope>NUCLEOTIDE SEQUENCE [LARGE SCALE GENOMIC DNA]</scope>
    <source>
        <strain evidence="17 18">MWE-103</strain>
    </source>
</reference>
<keyword evidence="13 14" id="KW-0472">Membrane</keyword>
<dbReference type="Proteomes" id="UP000670947">
    <property type="component" value="Unassembled WGS sequence"/>
</dbReference>
<dbReference type="PANTHER" id="PTHR45436">
    <property type="entry name" value="SENSOR HISTIDINE KINASE YKOH"/>
    <property type="match status" value="1"/>
</dbReference>
<dbReference type="SMART" id="SM00387">
    <property type="entry name" value="HATPase_c"/>
    <property type="match status" value="1"/>
</dbReference>
<gene>
    <name evidence="17" type="ORF">I8J29_13675</name>
</gene>
<dbReference type="Gene3D" id="3.30.565.10">
    <property type="entry name" value="Histidine kinase-like ATPase, C-terminal domain"/>
    <property type="match status" value="1"/>
</dbReference>
<dbReference type="RefSeq" id="WP_208848131.1">
    <property type="nucleotide sequence ID" value="NZ_JAGGDJ010000008.1"/>
</dbReference>
<evidence type="ECO:0000256" key="2">
    <source>
        <dbReference type="ARBA" id="ARBA00004651"/>
    </source>
</evidence>
<evidence type="ECO:0000256" key="4">
    <source>
        <dbReference type="ARBA" id="ARBA00022475"/>
    </source>
</evidence>
<evidence type="ECO:0000256" key="3">
    <source>
        <dbReference type="ARBA" id="ARBA00012438"/>
    </source>
</evidence>
<dbReference type="EMBL" id="JAGGDJ010000008">
    <property type="protein sequence ID" value="MBO7745255.1"/>
    <property type="molecule type" value="Genomic_DNA"/>
</dbReference>
<evidence type="ECO:0000259" key="16">
    <source>
        <dbReference type="PROSITE" id="PS50885"/>
    </source>
</evidence>
<keyword evidence="12" id="KW-0902">Two-component regulatory system</keyword>
<dbReference type="EC" id="2.7.13.3" evidence="3"/>
<keyword evidence="5" id="KW-0597">Phosphoprotein</keyword>
<dbReference type="SMART" id="SM00304">
    <property type="entry name" value="HAMP"/>
    <property type="match status" value="1"/>
</dbReference>
<proteinExistence type="predicted"/>
<dbReference type="PRINTS" id="PR00344">
    <property type="entry name" value="BCTRLSENSOR"/>
</dbReference>
<evidence type="ECO:0000256" key="11">
    <source>
        <dbReference type="ARBA" id="ARBA00022989"/>
    </source>
</evidence>
<dbReference type="InterPro" id="IPR003660">
    <property type="entry name" value="HAMP_dom"/>
</dbReference>
<evidence type="ECO:0000256" key="14">
    <source>
        <dbReference type="SAM" id="Phobius"/>
    </source>
</evidence>
<keyword evidence="8" id="KW-0547">Nucleotide-binding</keyword>
<sequence>MSIRLRLTLWYSALLAVTLFIFSVSIYLFVNYNSYRDAKNEIQEQLRTMNIVGSLDYFNGLNLDFNNPFASNVYIQVSNYTNGKFVQSDNLTRANKKFPVPDAKTVREGYVTLKVDQYKFLAYQYPLHLKENKQLVGLLQIGVYTGPIDNYMRNLRTILIFASFAVIAIAFTIGLFLARQAFRPVENVIRAAKSIQNESDLSMRIPRIGPNDELGRLTDTLNGMLGRIETTYNELDDAYKAQRRFVSDASHELRTPLTTIRGNIELLERMWPPALESGLPEEDAQTEDDRRRMTMTREAMHDIAGEAKRMSNLVNDLLALARADAGYQMEKTAQPLLPLVEDVARRAQLLPRNADWKIGNLTAIQNVQVIAHADFLRQLLFIFVENAFKYTPSGHVEMRAIRSQDQAGIIIKDTGIGMDADEVPHIFERFYRADESRGQTSGTGLGLSIAKWIIDEHGGSVEVSTREGQGTTFTVWLPIAFHDDANEV</sequence>
<dbReference type="Pfam" id="PF00512">
    <property type="entry name" value="HisKA"/>
    <property type="match status" value="1"/>
</dbReference>
<dbReference type="CDD" id="cd06225">
    <property type="entry name" value="HAMP"/>
    <property type="match status" value="1"/>
</dbReference>
<dbReference type="CDD" id="cd00075">
    <property type="entry name" value="HATPase"/>
    <property type="match status" value="1"/>
</dbReference>
<dbReference type="InterPro" id="IPR036097">
    <property type="entry name" value="HisK_dim/P_sf"/>
</dbReference>
<evidence type="ECO:0000256" key="7">
    <source>
        <dbReference type="ARBA" id="ARBA00022692"/>
    </source>
</evidence>
<comment type="caution">
    <text evidence="17">The sequence shown here is derived from an EMBL/GenBank/DDBJ whole genome shotgun (WGS) entry which is preliminary data.</text>
</comment>
<dbReference type="Pfam" id="PF00672">
    <property type="entry name" value="HAMP"/>
    <property type="match status" value="1"/>
</dbReference>
<dbReference type="PROSITE" id="PS50109">
    <property type="entry name" value="HIS_KIN"/>
    <property type="match status" value="1"/>
</dbReference>
<dbReference type="PROSITE" id="PS50885">
    <property type="entry name" value="HAMP"/>
    <property type="match status" value="1"/>
</dbReference>
<evidence type="ECO:0000313" key="17">
    <source>
        <dbReference type="EMBL" id="MBO7745255.1"/>
    </source>
</evidence>
<feature type="domain" description="HAMP" evidence="16">
    <location>
        <begin position="179"/>
        <end position="233"/>
    </location>
</feature>